<evidence type="ECO:0000256" key="1">
    <source>
        <dbReference type="SAM" id="MobiDB-lite"/>
    </source>
</evidence>
<sequence length="364" mass="39175">MEPEIRPLESHDELSQAEALERVVWGGPPIVPAATMRAALEVGGCVMGAWLDGELVGFCFGFPGWRRRQPVPPGLDEPAPDPPLGPAPPVPTPPGPGEGTPARPASADPAKGEEREPVFHSDLLAVRPDLRDRGIGRRLKLAQRQWALAQGIHLITWTYDPLQARNGYLNLTRLGGVVRRYVREFYGTLDDELNRGLPADRAVVEWYLRSPRVSRRAAAAGVVEAGRRGVEPAPRGAGGAEERGRGGEAAPDQGARPAAEARPGADAEVPVLNRLRDADGIPEPVGWRPPQGEPAVGVRIPAQFAAWRQGRPHWGLAWRYHLREVLEACLAAGYLMDRCIPPTGLGGGSAGPTALYVLTRRASP</sequence>
<keyword evidence="3" id="KW-0012">Acyltransferase</keyword>
<dbReference type="InterPro" id="IPR000182">
    <property type="entry name" value="GNAT_dom"/>
</dbReference>
<keyword evidence="3" id="KW-0808">Transferase</keyword>
<evidence type="ECO:0000313" key="3">
    <source>
        <dbReference type="EMBL" id="WPD19509.1"/>
    </source>
</evidence>
<dbReference type="EC" id="2.3.1.-" evidence="3"/>
<organism evidence="3 4">
    <name type="scientific">Thermaerobacter composti</name>
    <dbReference type="NCBI Taxonomy" id="554949"/>
    <lineage>
        <taxon>Bacteria</taxon>
        <taxon>Bacillati</taxon>
        <taxon>Bacillota</taxon>
        <taxon>Clostridia</taxon>
        <taxon>Eubacteriales</taxon>
        <taxon>Clostridiales Family XVII. Incertae Sedis</taxon>
        <taxon>Thermaerobacter</taxon>
    </lineage>
</organism>
<feature type="compositionally biased region" description="Pro residues" evidence="1">
    <location>
        <begin position="70"/>
        <end position="96"/>
    </location>
</feature>
<dbReference type="PROSITE" id="PS51186">
    <property type="entry name" value="GNAT"/>
    <property type="match status" value="1"/>
</dbReference>
<evidence type="ECO:0000259" key="2">
    <source>
        <dbReference type="PROSITE" id="PS51186"/>
    </source>
</evidence>
<dbReference type="GO" id="GO:0016746">
    <property type="term" value="F:acyltransferase activity"/>
    <property type="evidence" value="ECO:0007669"/>
    <property type="project" value="UniProtKB-KW"/>
</dbReference>
<dbReference type="RefSeq" id="WP_318751023.1">
    <property type="nucleotide sequence ID" value="NZ_CP132508.1"/>
</dbReference>
<dbReference type="Gene3D" id="3.40.630.30">
    <property type="match status" value="1"/>
</dbReference>
<dbReference type="PANTHER" id="PTHR41700:SF1">
    <property type="entry name" value="N-ACETYLTRANSFERASE DOMAIN-CONTAINING PROTEIN"/>
    <property type="match status" value="1"/>
</dbReference>
<accession>A0ABZ0QS27</accession>
<evidence type="ECO:0000313" key="4">
    <source>
        <dbReference type="Proteomes" id="UP001304683"/>
    </source>
</evidence>
<feature type="domain" description="N-acetyltransferase" evidence="2">
    <location>
        <begin position="3"/>
        <end position="200"/>
    </location>
</feature>
<feature type="region of interest" description="Disordered" evidence="1">
    <location>
        <begin position="70"/>
        <end position="118"/>
    </location>
</feature>
<dbReference type="Proteomes" id="UP001304683">
    <property type="component" value="Chromosome"/>
</dbReference>
<keyword evidence="4" id="KW-1185">Reference proteome</keyword>
<feature type="compositionally biased region" description="Low complexity" evidence="1">
    <location>
        <begin position="248"/>
        <end position="267"/>
    </location>
</feature>
<dbReference type="EMBL" id="CP132508">
    <property type="protein sequence ID" value="WPD19509.1"/>
    <property type="molecule type" value="Genomic_DNA"/>
</dbReference>
<proteinExistence type="predicted"/>
<dbReference type="Pfam" id="PF00583">
    <property type="entry name" value="Acetyltransf_1"/>
    <property type="match status" value="1"/>
</dbReference>
<dbReference type="SUPFAM" id="SSF55729">
    <property type="entry name" value="Acyl-CoA N-acyltransferases (Nat)"/>
    <property type="match status" value="1"/>
</dbReference>
<dbReference type="PANTHER" id="PTHR41700">
    <property type="entry name" value="GCN5-RELATED N-ACETYLTRANSFERASE"/>
    <property type="match status" value="1"/>
</dbReference>
<dbReference type="InterPro" id="IPR016181">
    <property type="entry name" value="Acyl_CoA_acyltransferase"/>
</dbReference>
<name>A0ABZ0QS27_9FIRM</name>
<reference evidence="3 4" key="1">
    <citation type="submission" date="2023-08" db="EMBL/GenBank/DDBJ databases">
        <title>Genome sequence of Thermaerobacter compostii strain Ins1, a spore-forming filamentous bacterium isolated from a deep geothermal reservoir.</title>
        <authorList>
            <person name="Bregnard D."/>
            <person name="Gonzalez D."/>
            <person name="Junier P."/>
        </authorList>
    </citation>
    <scope>NUCLEOTIDE SEQUENCE [LARGE SCALE GENOMIC DNA]</scope>
    <source>
        <strain evidence="3 4">Ins1</strain>
    </source>
</reference>
<protein>
    <submittedName>
        <fullName evidence="3">GNAT family N-acetyltransferase</fullName>
        <ecNumber evidence="3">2.3.1.-</ecNumber>
    </submittedName>
</protein>
<feature type="region of interest" description="Disordered" evidence="1">
    <location>
        <begin position="227"/>
        <end position="267"/>
    </location>
</feature>
<dbReference type="InterPro" id="IPR038764">
    <property type="entry name" value="GNAT_N_AcTrfase_prd"/>
</dbReference>
<gene>
    <name evidence="3" type="ORF">Q5761_02230</name>
</gene>